<evidence type="ECO:0000313" key="2">
    <source>
        <dbReference type="Proteomes" id="UP000827872"/>
    </source>
</evidence>
<comment type="caution">
    <text evidence="1">The sequence shown here is derived from an EMBL/GenBank/DDBJ whole genome shotgun (WGS) entry which is preliminary data.</text>
</comment>
<evidence type="ECO:0000313" key="1">
    <source>
        <dbReference type="EMBL" id="KAH7996986.1"/>
    </source>
</evidence>
<dbReference type="Proteomes" id="UP000827872">
    <property type="component" value="Linkage Group LG15"/>
</dbReference>
<name>A0ACB8EW17_9SAUR</name>
<organism evidence="1 2">
    <name type="scientific">Sphaerodactylus townsendi</name>
    <dbReference type="NCBI Taxonomy" id="933632"/>
    <lineage>
        <taxon>Eukaryota</taxon>
        <taxon>Metazoa</taxon>
        <taxon>Chordata</taxon>
        <taxon>Craniata</taxon>
        <taxon>Vertebrata</taxon>
        <taxon>Euteleostomi</taxon>
        <taxon>Lepidosauria</taxon>
        <taxon>Squamata</taxon>
        <taxon>Bifurcata</taxon>
        <taxon>Gekkota</taxon>
        <taxon>Sphaerodactylidae</taxon>
        <taxon>Sphaerodactylus</taxon>
    </lineage>
</organism>
<accession>A0ACB8EW17</accession>
<proteinExistence type="predicted"/>
<keyword evidence="2" id="KW-1185">Reference proteome</keyword>
<reference evidence="1" key="1">
    <citation type="submission" date="2021-08" db="EMBL/GenBank/DDBJ databases">
        <title>The first chromosome-level gecko genome reveals the dynamic sex chromosomes of Neotropical dwarf geckos (Sphaerodactylidae: Sphaerodactylus).</title>
        <authorList>
            <person name="Pinto B.J."/>
            <person name="Keating S.E."/>
            <person name="Gamble T."/>
        </authorList>
    </citation>
    <scope>NUCLEOTIDE SEQUENCE</scope>
    <source>
        <strain evidence="1">TG3544</strain>
    </source>
</reference>
<sequence>MEQFVQGLFQGSPDLSTLTHAIVQKKYLAHVGKENLTKEEKVQLKRLIEKELLQIQIEDSGDEESLTKLQPSTKSGGKKRTFCLSDSSEDEVEKKHEQKKRRTEKELELSSDEEDSGIDSKKAQVCLGPKYAGKSLSSPDHGDSGAEGHDDASGSEEESTKSNTTPLVCLSSKRRQGRGKGEQSGSESEESKGGKGSDVEEEVSTPRKATSGQTGESQDNSERDHQGRKLQKKKEMDREPGKVEKGPCRKKGAQSRERETDSEEEMKLSELRRKRRTDRSNSEKERVGGDGWKAKIAGGPRGRRAQEQSQSEDEPDCASGENPKMQRKVSGYKPRMKDASVEESESDSDESGGNGRTKKDARTTKSQRASAEELKSDSDVEEEEEEVMKKGVKKQGTRKAQVKRTSRKELGGNQNRRNPIKPQGGLKPARSLNRKPSGSAAGEEKGSGRKKKATRNSSSHESESQSEEDRKGKGKKPSEKIAVGSSDSESSSEETAGANQRQRKMSEERKANEEVSGSESSQEEDEAEKKGAEKPRRGSVSEVESESHSEDSGSESVGKVKNKSQWAKATPRPKGRSHKKEGMSESDEEEELRSSGEEDGSRPSKQGKDKGHRSTKGEDHPSVQRLKRYIWECGVRRNYKKLLMGCRSRKAQLEVLKQELENLGLKGTPTLAKCKALKKKREEAAEMASLDVSNIITTEGRPRRRNVWSLYSKPEEPPGSPEESPIRRPATDWSRLRGIISSDDESD</sequence>
<dbReference type="EMBL" id="CM037628">
    <property type="protein sequence ID" value="KAH7996986.1"/>
    <property type="molecule type" value="Genomic_DNA"/>
</dbReference>
<protein>
    <submittedName>
        <fullName evidence="1">Uncharacterized protein</fullName>
    </submittedName>
</protein>
<gene>
    <name evidence="1" type="ORF">K3G42_012506</name>
</gene>